<dbReference type="InterPro" id="IPR029063">
    <property type="entry name" value="SAM-dependent_MTases_sf"/>
</dbReference>
<evidence type="ECO:0000259" key="1">
    <source>
        <dbReference type="Pfam" id="PF08241"/>
    </source>
</evidence>
<sequence>MQLGKLIINALASNFRAPGSGIRGWISMRMMKKLNADKSVDAIRTAFGESLPNKVWLELGPGHGFATEYILNYKQPSKVHGVDISEAFRSGLRAKFVAEIENGRFEIHDKDANNLSFADGGSIDYLFGLNVLYFLDPLTEYLTEFHRVLAPDGRMAFGVSDAAIDLNKSYFVNTDWQLCRGLMEEAGFLDVVVGDERQAGKDNQTYRIITARKGLE</sequence>
<dbReference type="EMBL" id="OU594944">
    <property type="protein sequence ID" value="CAG9288541.1"/>
    <property type="molecule type" value="Genomic_DNA"/>
</dbReference>
<proteinExistence type="predicted"/>
<reference evidence="2" key="1">
    <citation type="submission" date="2022-02" db="EMBL/GenBank/DDBJ databases">
        <authorList>
            <person name="Giguere J D."/>
        </authorList>
    </citation>
    <scope>NUCLEOTIDE SEQUENCE</scope>
    <source>
        <strain evidence="2">CCAP 1055/1</strain>
    </source>
</reference>
<dbReference type="AlphaFoldDB" id="A0A8J9T298"/>
<organism evidence="2">
    <name type="scientific">Phaeodactylum tricornutum</name>
    <name type="common">Diatom</name>
    <dbReference type="NCBI Taxonomy" id="2850"/>
    <lineage>
        <taxon>Eukaryota</taxon>
        <taxon>Sar</taxon>
        <taxon>Stramenopiles</taxon>
        <taxon>Ochrophyta</taxon>
        <taxon>Bacillariophyta</taxon>
        <taxon>Bacillariophyceae</taxon>
        <taxon>Bacillariophycidae</taxon>
        <taxon>Naviculales</taxon>
        <taxon>Phaeodactylaceae</taxon>
        <taxon>Phaeodactylum</taxon>
    </lineage>
</organism>
<dbReference type="Pfam" id="PF08241">
    <property type="entry name" value="Methyltransf_11"/>
    <property type="match status" value="1"/>
</dbReference>
<dbReference type="CDD" id="cd02440">
    <property type="entry name" value="AdoMet_MTases"/>
    <property type="match status" value="1"/>
</dbReference>
<name>A0A8J9T298_PHATR</name>
<feature type="domain" description="Methyltransferase type 11" evidence="1">
    <location>
        <begin position="57"/>
        <end position="157"/>
    </location>
</feature>
<gene>
    <name evidence="2" type="ORF">PTTT1_LOCUS38853</name>
</gene>
<accession>A0A8J9T298</accession>
<protein>
    <recommendedName>
        <fullName evidence="1">Methyltransferase type 11 domain-containing protein</fullName>
    </recommendedName>
</protein>
<dbReference type="Gene3D" id="3.40.50.150">
    <property type="entry name" value="Vaccinia Virus protein VP39"/>
    <property type="match status" value="1"/>
</dbReference>
<dbReference type="SUPFAM" id="SSF53335">
    <property type="entry name" value="S-adenosyl-L-methionine-dependent methyltransferases"/>
    <property type="match status" value="1"/>
</dbReference>
<dbReference type="GO" id="GO:0008757">
    <property type="term" value="F:S-adenosylmethionine-dependent methyltransferase activity"/>
    <property type="evidence" value="ECO:0007669"/>
    <property type="project" value="InterPro"/>
</dbReference>
<dbReference type="Proteomes" id="UP000836788">
    <property type="component" value="Chromosome 3"/>
</dbReference>
<evidence type="ECO:0000313" key="2">
    <source>
        <dbReference type="EMBL" id="CAG9288541.1"/>
    </source>
</evidence>
<dbReference type="InterPro" id="IPR013216">
    <property type="entry name" value="Methyltransf_11"/>
</dbReference>